<evidence type="ECO:0000313" key="3">
    <source>
        <dbReference type="Proteomes" id="UP000005017"/>
    </source>
</evidence>
<dbReference type="PANTHER" id="PTHR40078">
    <property type="entry name" value="INTEGRAL MEMBRANE PROTEIN-RELATED"/>
    <property type="match status" value="1"/>
</dbReference>
<evidence type="ECO:0008006" key="4">
    <source>
        <dbReference type="Google" id="ProtNLM"/>
    </source>
</evidence>
<keyword evidence="1" id="KW-1133">Transmembrane helix</keyword>
<dbReference type="AlphaFoldDB" id="D2MN85"/>
<accession>D2MN85</accession>
<name>D2MN85_9FIRM</name>
<feature type="transmembrane region" description="Helical" evidence="1">
    <location>
        <begin position="162"/>
        <end position="179"/>
    </location>
</feature>
<reference evidence="3" key="1">
    <citation type="submission" date="2009-12" db="EMBL/GenBank/DDBJ databases">
        <title>Sequence of Clostridiales genomosp. BVAB3 str. UPII9-5.</title>
        <authorList>
            <person name="Madupu R."/>
            <person name="Durkin A.S."/>
            <person name="Torralba M."/>
            <person name="Methe B."/>
            <person name="Sutton G.G."/>
            <person name="Strausberg R.L."/>
            <person name="Nelson K.E."/>
        </authorList>
    </citation>
    <scope>NUCLEOTIDE SEQUENCE [LARGE SCALE GENOMIC DNA]</scope>
    <source>
        <strain evidence="3">W1219</strain>
    </source>
</reference>
<dbReference type="eggNOG" id="COG2364">
    <property type="taxonomic scope" value="Bacteria"/>
</dbReference>
<feature type="transmembrane region" description="Helical" evidence="1">
    <location>
        <begin position="54"/>
        <end position="73"/>
    </location>
</feature>
<protein>
    <recommendedName>
        <fullName evidence="4">Integral membrane protein</fullName>
    </recommendedName>
</protein>
<keyword evidence="1" id="KW-0472">Membrane</keyword>
<comment type="caution">
    <text evidence="2">The sequence shown here is derived from an EMBL/GenBank/DDBJ whole genome shotgun (WGS) entry which is preliminary data.</text>
</comment>
<organism evidence="2 3">
    <name type="scientific">Bulleidia extructa W1219</name>
    <dbReference type="NCBI Taxonomy" id="679192"/>
    <lineage>
        <taxon>Bacteria</taxon>
        <taxon>Bacillati</taxon>
        <taxon>Bacillota</taxon>
        <taxon>Erysipelotrichia</taxon>
        <taxon>Erysipelotrichales</taxon>
        <taxon>Erysipelotrichaceae</taxon>
        <taxon>Bulleidia</taxon>
    </lineage>
</organism>
<evidence type="ECO:0000313" key="2">
    <source>
        <dbReference type="EMBL" id="EFC05907.1"/>
    </source>
</evidence>
<dbReference type="RefSeq" id="WP_006626856.1">
    <property type="nucleotide sequence ID" value="NZ_ADFR01000003.1"/>
</dbReference>
<feature type="transmembrane region" description="Helical" evidence="1">
    <location>
        <begin position="12"/>
        <end position="34"/>
    </location>
</feature>
<feature type="transmembrane region" description="Helical" evidence="1">
    <location>
        <begin position="80"/>
        <end position="103"/>
    </location>
</feature>
<keyword evidence="1" id="KW-0812">Transmembrane</keyword>
<gene>
    <name evidence="2" type="ORF">HMPREF9013_0106</name>
</gene>
<keyword evidence="3" id="KW-1185">Reference proteome</keyword>
<sequence>MEIQLKHFWKHLLIETVGVIILSIGGAGIMKVGLGNSAYDAFSVSISLLSHIEVGTVATIINLFCVLTQMVLLRKKYKPLYLLQIFVSIVIGVVVNLFYYHIFDQIMPESYVLKMVWFVFLVLVDILGVSLVVASGMIGLAMESTCMVVAKKFCLRFSSIRFVVDVFFFIAVFMIWHWYHIPLPLREGTVILMLLFSPLVDYGVKYLKPILHNWIYGEKEGMKS</sequence>
<proteinExistence type="predicted"/>
<feature type="transmembrane region" description="Helical" evidence="1">
    <location>
        <begin position="115"/>
        <end position="141"/>
    </location>
</feature>
<dbReference type="InterPro" id="IPR038750">
    <property type="entry name" value="YczE/YyaS-like"/>
</dbReference>
<dbReference type="EMBL" id="ADFR01000003">
    <property type="protein sequence ID" value="EFC05907.1"/>
    <property type="molecule type" value="Genomic_DNA"/>
</dbReference>
<evidence type="ECO:0000256" key="1">
    <source>
        <dbReference type="SAM" id="Phobius"/>
    </source>
</evidence>
<dbReference type="Pfam" id="PF19700">
    <property type="entry name" value="DUF6198"/>
    <property type="match status" value="1"/>
</dbReference>
<dbReference type="STRING" id="679192.HMPREF9013_0106"/>
<dbReference type="Proteomes" id="UP000005017">
    <property type="component" value="Unassembled WGS sequence"/>
</dbReference>
<dbReference type="PANTHER" id="PTHR40078:SF1">
    <property type="entry name" value="INTEGRAL MEMBRANE PROTEIN"/>
    <property type="match status" value="1"/>
</dbReference>
<dbReference type="OrthoDB" id="1654314at2"/>